<keyword evidence="5 7" id="KW-1133">Transmembrane helix</keyword>
<evidence type="ECO:0000313" key="10">
    <source>
        <dbReference type="Proteomes" id="UP000664779"/>
    </source>
</evidence>
<dbReference type="InterPro" id="IPR050171">
    <property type="entry name" value="MFS_Transporters"/>
</dbReference>
<sequence length="398" mass="40818">MSLFVSRSSGSSLAGFGLILAGMGAMLAGASAPSPFYPILQQEMGFSAAMMTGIFAVYAIFLLATLLMTGSLSDHVGRRPVLSAGFTILAVSIVLFWQAGSPETLLVARAIQGIASGLLLSTLSATAVDLEPKSRPGSAAIWNSVIPLAGLAIGALVAGIALDFSPTPKTDVFGGLTLLYLVLAGLIWTLPETSSRLPNVLSCLRPQIGLPKSTRAAFLRSSPAVVAGWATGGLYLSLGTPIVDHVFDVHDTGLQALVVTLLAGSGALACFAAQNRSARQITLFGTYSLALGTSLTLIGLYAQHLPIYLIGVAIAGAGFGTCFFGILRSIIPLAAPAERSELFASLFTLSYAAFGLPVVVAGVAMPHLGLVLTTGIYGGIIALFSGVAGLLRQFGTSD</sequence>
<dbReference type="AlphaFoldDB" id="A0A939J8Z1"/>
<evidence type="ECO:0000256" key="4">
    <source>
        <dbReference type="ARBA" id="ARBA00022692"/>
    </source>
</evidence>
<evidence type="ECO:0000313" key="9">
    <source>
        <dbReference type="EMBL" id="MBO0345369.1"/>
    </source>
</evidence>
<feature type="domain" description="Major facilitator superfamily (MFS) profile" evidence="8">
    <location>
        <begin position="10"/>
        <end position="398"/>
    </location>
</feature>
<dbReference type="Gene3D" id="1.20.1250.20">
    <property type="entry name" value="MFS general substrate transporter like domains"/>
    <property type="match status" value="1"/>
</dbReference>
<evidence type="ECO:0000256" key="3">
    <source>
        <dbReference type="ARBA" id="ARBA00022475"/>
    </source>
</evidence>
<keyword evidence="3" id="KW-1003">Cell membrane</keyword>
<feature type="transmembrane region" description="Helical" evidence="7">
    <location>
        <begin position="370"/>
        <end position="391"/>
    </location>
</feature>
<feature type="transmembrane region" description="Helical" evidence="7">
    <location>
        <begin position="140"/>
        <end position="160"/>
    </location>
</feature>
<dbReference type="Pfam" id="PF07690">
    <property type="entry name" value="MFS_1"/>
    <property type="match status" value="1"/>
</dbReference>
<keyword evidence="6 7" id="KW-0472">Membrane</keyword>
<feature type="transmembrane region" description="Helical" evidence="7">
    <location>
        <begin position="342"/>
        <end position="364"/>
    </location>
</feature>
<feature type="transmembrane region" description="Helical" evidence="7">
    <location>
        <begin position="256"/>
        <end position="274"/>
    </location>
</feature>
<gene>
    <name evidence="9" type="ORF">J0X15_09065</name>
</gene>
<name>A0A939J8Z1_9HYPH</name>
<dbReference type="PROSITE" id="PS50850">
    <property type="entry name" value="MFS"/>
    <property type="match status" value="1"/>
</dbReference>
<keyword evidence="4 7" id="KW-0812">Transmembrane</keyword>
<dbReference type="Proteomes" id="UP000664779">
    <property type="component" value="Unassembled WGS sequence"/>
</dbReference>
<keyword evidence="2" id="KW-0813">Transport</keyword>
<evidence type="ECO:0000256" key="1">
    <source>
        <dbReference type="ARBA" id="ARBA00004651"/>
    </source>
</evidence>
<comment type="subcellular location">
    <subcellularLocation>
        <location evidence="1">Cell membrane</location>
        <topology evidence="1">Multi-pass membrane protein</topology>
    </subcellularLocation>
</comment>
<feature type="transmembrane region" description="Helical" evidence="7">
    <location>
        <begin position="172"/>
        <end position="190"/>
    </location>
</feature>
<dbReference type="SUPFAM" id="SSF103473">
    <property type="entry name" value="MFS general substrate transporter"/>
    <property type="match status" value="1"/>
</dbReference>
<dbReference type="InterPro" id="IPR036259">
    <property type="entry name" value="MFS_trans_sf"/>
</dbReference>
<feature type="transmembrane region" description="Helical" evidence="7">
    <location>
        <begin position="307"/>
        <end position="330"/>
    </location>
</feature>
<dbReference type="GO" id="GO:0022857">
    <property type="term" value="F:transmembrane transporter activity"/>
    <property type="evidence" value="ECO:0007669"/>
    <property type="project" value="InterPro"/>
</dbReference>
<accession>A0A939J8Z1</accession>
<feature type="transmembrane region" description="Helical" evidence="7">
    <location>
        <begin position="106"/>
        <end position="128"/>
    </location>
</feature>
<dbReference type="EMBL" id="JAFLNF010000003">
    <property type="protein sequence ID" value="MBO0345369.1"/>
    <property type="molecule type" value="Genomic_DNA"/>
</dbReference>
<organism evidence="9 10">
    <name type="scientific">Roseibium limicola</name>
    <dbReference type="NCBI Taxonomy" id="2816037"/>
    <lineage>
        <taxon>Bacteria</taxon>
        <taxon>Pseudomonadati</taxon>
        <taxon>Pseudomonadota</taxon>
        <taxon>Alphaproteobacteria</taxon>
        <taxon>Hyphomicrobiales</taxon>
        <taxon>Stappiaceae</taxon>
        <taxon>Roseibium</taxon>
    </lineage>
</organism>
<protein>
    <submittedName>
        <fullName evidence="9">MFS transporter</fullName>
    </submittedName>
</protein>
<reference evidence="9" key="1">
    <citation type="submission" date="2021-03" db="EMBL/GenBank/DDBJ databases">
        <title>Roseibium sp. CAU 1637 isolated from Incheon.</title>
        <authorList>
            <person name="Kim W."/>
        </authorList>
    </citation>
    <scope>NUCLEOTIDE SEQUENCE</scope>
    <source>
        <strain evidence="9">CAU 1637</strain>
    </source>
</reference>
<evidence type="ECO:0000256" key="6">
    <source>
        <dbReference type="ARBA" id="ARBA00023136"/>
    </source>
</evidence>
<feature type="transmembrane region" description="Helical" evidence="7">
    <location>
        <begin position="46"/>
        <end position="69"/>
    </location>
</feature>
<feature type="transmembrane region" description="Helical" evidence="7">
    <location>
        <begin position="217"/>
        <end position="236"/>
    </location>
</feature>
<dbReference type="PANTHER" id="PTHR23517:SF13">
    <property type="entry name" value="MAJOR FACILITATOR SUPERFAMILY MFS_1"/>
    <property type="match status" value="1"/>
</dbReference>
<dbReference type="GO" id="GO:0005886">
    <property type="term" value="C:plasma membrane"/>
    <property type="evidence" value="ECO:0007669"/>
    <property type="project" value="UniProtKB-SubCell"/>
</dbReference>
<dbReference type="InterPro" id="IPR020846">
    <property type="entry name" value="MFS_dom"/>
</dbReference>
<evidence type="ECO:0000259" key="8">
    <source>
        <dbReference type="PROSITE" id="PS50850"/>
    </source>
</evidence>
<evidence type="ECO:0000256" key="7">
    <source>
        <dbReference type="SAM" id="Phobius"/>
    </source>
</evidence>
<dbReference type="PANTHER" id="PTHR23517">
    <property type="entry name" value="RESISTANCE PROTEIN MDTM, PUTATIVE-RELATED-RELATED"/>
    <property type="match status" value="1"/>
</dbReference>
<keyword evidence="10" id="KW-1185">Reference proteome</keyword>
<dbReference type="RefSeq" id="WP_206939874.1">
    <property type="nucleotide sequence ID" value="NZ_JAFLNF010000003.1"/>
</dbReference>
<feature type="transmembrane region" description="Helical" evidence="7">
    <location>
        <begin position="281"/>
        <end position="301"/>
    </location>
</feature>
<dbReference type="InterPro" id="IPR011701">
    <property type="entry name" value="MFS"/>
</dbReference>
<feature type="transmembrane region" description="Helical" evidence="7">
    <location>
        <begin position="81"/>
        <end position="100"/>
    </location>
</feature>
<proteinExistence type="predicted"/>
<comment type="caution">
    <text evidence="9">The sequence shown here is derived from an EMBL/GenBank/DDBJ whole genome shotgun (WGS) entry which is preliminary data.</text>
</comment>
<evidence type="ECO:0000256" key="5">
    <source>
        <dbReference type="ARBA" id="ARBA00022989"/>
    </source>
</evidence>
<evidence type="ECO:0000256" key="2">
    <source>
        <dbReference type="ARBA" id="ARBA00022448"/>
    </source>
</evidence>